<evidence type="ECO:0000313" key="1">
    <source>
        <dbReference type="EMBL" id="KAJ6977385.1"/>
    </source>
</evidence>
<proteinExistence type="predicted"/>
<sequence>MAPVLPHLSLSLLWSRSLARKLTFKLHQIILLPLFLSASLGGN</sequence>
<protein>
    <submittedName>
        <fullName evidence="1">Uncharacterized protein</fullName>
    </submittedName>
</protein>
<dbReference type="EMBL" id="JAQIZT010000012">
    <property type="protein sequence ID" value="KAJ6977385.1"/>
    <property type="molecule type" value="Genomic_DNA"/>
</dbReference>
<keyword evidence="2" id="KW-1185">Reference proteome</keyword>
<accession>A0AAD6M270</accession>
<organism evidence="1 2">
    <name type="scientific">Populus alba x Populus x berolinensis</name>
    <dbReference type="NCBI Taxonomy" id="444605"/>
    <lineage>
        <taxon>Eukaryota</taxon>
        <taxon>Viridiplantae</taxon>
        <taxon>Streptophyta</taxon>
        <taxon>Embryophyta</taxon>
        <taxon>Tracheophyta</taxon>
        <taxon>Spermatophyta</taxon>
        <taxon>Magnoliopsida</taxon>
        <taxon>eudicotyledons</taxon>
        <taxon>Gunneridae</taxon>
        <taxon>Pentapetalae</taxon>
        <taxon>rosids</taxon>
        <taxon>fabids</taxon>
        <taxon>Malpighiales</taxon>
        <taxon>Salicaceae</taxon>
        <taxon>Saliceae</taxon>
        <taxon>Populus</taxon>
    </lineage>
</organism>
<dbReference type="Proteomes" id="UP001164929">
    <property type="component" value="Chromosome 12"/>
</dbReference>
<name>A0AAD6M270_9ROSI</name>
<comment type="caution">
    <text evidence="1">The sequence shown here is derived from an EMBL/GenBank/DDBJ whole genome shotgun (WGS) entry which is preliminary data.</text>
</comment>
<gene>
    <name evidence="1" type="ORF">NC653_029327</name>
</gene>
<dbReference type="AlphaFoldDB" id="A0AAD6M270"/>
<reference evidence="1" key="1">
    <citation type="journal article" date="2023" name="Mol. Ecol. Resour.">
        <title>Chromosome-level genome assembly of a triploid poplar Populus alba 'Berolinensis'.</title>
        <authorList>
            <person name="Chen S."/>
            <person name="Yu Y."/>
            <person name="Wang X."/>
            <person name="Wang S."/>
            <person name="Zhang T."/>
            <person name="Zhou Y."/>
            <person name="He R."/>
            <person name="Meng N."/>
            <person name="Wang Y."/>
            <person name="Liu W."/>
            <person name="Liu Z."/>
            <person name="Liu J."/>
            <person name="Guo Q."/>
            <person name="Huang H."/>
            <person name="Sederoff R.R."/>
            <person name="Wang G."/>
            <person name="Qu G."/>
            <person name="Chen S."/>
        </authorList>
    </citation>
    <scope>NUCLEOTIDE SEQUENCE</scope>
    <source>
        <strain evidence="1">SC-2020</strain>
    </source>
</reference>
<evidence type="ECO:0000313" key="2">
    <source>
        <dbReference type="Proteomes" id="UP001164929"/>
    </source>
</evidence>